<accession>A0A256SIL8</accession>
<evidence type="ECO:0000313" key="1">
    <source>
        <dbReference type="EMBL" id="OYS66610.1"/>
    </source>
</evidence>
<dbReference type="RefSeq" id="WP_094537427.1">
    <property type="nucleotide sequence ID" value="NZ_NGPL01000084.1"/>
</dbReference>
<dbReference type="AlphaFoldDB" id="A0A256SIL8"/>
<protein>
    <recommendedName>
        <fullName evidence="3">Siphovirus Gp157 family protein</fullName>
    </recommendedName>
</protein>
<reference evidence="2" key="1">
    <citation type="submission" date="2017-05" db="EMBL/GenBank/DDBJ databases">
        <authorList>
            <person name="Lin X.B."/>
            <person name="Stothard P."/>
            <person name="Tasseva G."/>
            <person name="Walter J."/>
        </authorList>
    </citation>
    <scope>NUCLEOTIDE SEQUENCE [LARGE SCALE GENOMIC DNA]</scope>
    <source>
        <strain evidence="2">114h</strain>
    </source>
</reference>
<sequence length="162" mass="19070">MNLFQLSQQYQQLADNDELDPTVIADTLDSINDAWEDKLNNIAKWIESLDSDIDFLTKKKRSISDELSYRKNLKNNLMVYMTEAIDERGIKEVHTDEFILQPRSYRQSTVIDHEDKIPVEYRDYEKYKGKFDVKKDDVYKALKDGKHVPGAHLKSNRKTLIK</sequence>
<reference evidence="1 2" key="2">
    <citation type="submission" date="2017-09" db="EMBL/GenBank/DDBJ databases">
        <title>Tripartite evolution among Lactobacillus johnsonii, Lactobacillus taiwanensis, Lactobacillus reuteri and their rodent host.</title>
        <authorList>
            <person name="Wang T."/>
            <person name="Knowles S."/>
            <person name="Cheng C."/>
        </authorList>
    </citation>
    <scope>NUCLEOTIDE SEQUENCE [LARGE SCALE GENOMIC DNA]</scope>
    <source>
        <strain evidence="1 2">114h</strain>
    </source>
</reference>
<organism evidence="1 2">
    <name type="scientific">Limosilactobacillus reuteri</name>
    <name type="common">Lactobacillus reuteri</name>
    <dbReference type="NCBI Taxonomy" id="1598"/>
    <lineage>
        <taxon>Bacteria</taxon>
        <taxon>Bacillati</taxon>
        <taxon>Bacillota</taxon>
        <taxon>Bacilli</taxon>
        <taxon>Lactobacillales</taxon>
        <taxon>Lactobacillaceae</taxon>
        <taxon>Limosilactobacillus</taxon>
    </lineage>
</organism>
<gene>
    <name evidence="1" type="ORF">CBF96_09935</name>
</gene>
<dbReference type="Pfam" id="PF05565">
    <property type="entry name" value="Sipho_Gp157"/>
    <property type="match status" value="1"/>
</dbReference>
<evidence type="ECO:0000313" key="2">
    <source>
        <dbReference type="Proteomes" id="UP000215747"/>
    </source>
</evidence>
<name>A0A256SIL8_LIMRT</name>
<comment type="caution">
    <text evidence="1">The sequence shown here is derived from an EMBL/GenBank/DDBJ whole genome shotgun (WGS) entry which is preliminary data.</text>
</comment>
<dbReference type="InterPro" id="IPR008840">
    <property type="entry name" value="Sipho_Gp157"/>
</dbReference>
<dbReference type="EMBL" id="NGPL01000084">
    <property type="protein sequence ID" value="OYS66610.1"/>
    <property type="molecule type" value="Genomic_DNA"/>
</dbReference>
<evidence type="ECO:0008006" key="3">
    <source>
        <dbReference type="Google" id="ProtNLM"/>
    </source>
</evidence>
<dbReference type="Proteomes" id="UP000215747">
    <property type="component" value="Unassembled WGS sequence"/>
</dbReference>
<proteinExistence type="predicted"/>